<keyword evidence="5" id="KW-1185">Reference proteome</keyword>
<dbReference type="RefSeq" id="WP_185675499.1">
    <property type="nucleotide sequence ID" value="NZ_JACHVB010000025.1"/>
</dbReference>
<dbReference type="InterPro" id="IPR058245">
    <property type="entry name" value="NreC/VraR/RcsB-like_REC"/>
</dbReference>
<evidence type="ECO:0000256" key="1">
    <source>
        <dbReference type="ARBA" id="ARBA00023125"/>
    </source>
</evidence>
<dbReference type="EMBL" id="JACHVB010000025">
    <property type="protein sequence ID" value="MBC2594518.1"/>
    <property type="molecule type" value="Genomic_DNA"/>
</dbReference>
<protein>
    <submittedName>
        <fullName evidence="4">Response regulator transcription factor</fullName>
    </submittedName>
</protein>
<gene>
    <name evidence="4" type="ORF">H5P28_09635</name>
</gene>
<dbReference type="PROSITE" id="PS50110">
    <property type="entry name" value="RESPONSE_REGULATORY"/>
    <property type="match status" value="1"/>
</dbReference>
<evidence type="ECO:0000313" key="4">
    <source>
        <dbReference type="EMBL" id="MBC2594518.1"/>
    </source>
</evidence>
<dbReference type="PANTHER" id="PTHR43214:SF43">
    <property type="entry name" value="TWO-COMPONENT RESPONSE REGULATOR"/>
    <property type="match status" value="1"/>
</dbReference>
<organism evidence="4 5">
    <name type="scientific">Ruficoccus amylovorans</name>
    <dbReference type="NCBI Taxonomy" id="1804625"/>
    <lineage>
        <taxon>Bacteria</taxon>
        <taxon>Pseudomonadati</taxon>
        <taxon>Verrucomicrobiota</taxon>
        <taxon>Opitutia</taxon>
        <taxon>Puniceicoccales</taxon>
        <taxon>Cerasicoccaceae</taxon>
        <taxon>Ruficoccus</taxon>
    </lineage>
</organism>
<dbReference type="GO" id="GO:0000160">
    <property type="term" value="P:phosphorelay signal transduction system"/>
    <property type="evidence" value="ECO:0007669"/>
    <property type="project" value="InterPro"/>
</dbReference>
<keyword evidence="2" id="KW-0597">Phosphoprotein</keyword>
<dbReference type="Pfam" id="PF00072">
    <property type="entry name" value="Response_reg"/>
    <property type="match status" value="1"/>
</dbReference>
<evidence type="ECO:0000259" key="3">
    <source>
        <dbReference type="PROSITE" id="PS50110"/>
    </source>
</evidence>
<dbReference type="CDD" id="cd17535">
    <property type="entry name" value="REC_NarL-like"/>
    <property type="match status" value="1"/>
</dbReference>
<feature type="domain" description="Response regulatory" evidence="3">
    <location>
        <begin position="3"/>
        <end position="119"/>
    </location>
</feature>
<dbReference type="InterPro" id="IPR011006">
    <property type="entry name" value="CheY-like_superfamily"/>
</dbReference>
<dbReference type="InterPro" id="IPR039420">
    <property type="entry name" value="WalR-like"/>
</dbReference>
<keyword evidence="1" id="KW-0238">DNA-binding</keyword>
<dbReference type="Gene3D" id="3.40.50.2300">
    <property type="match status" value="1"/>
</dbReference>
<comment type="caution">
    <text evidence="4">The sequence shown here is derived from an EMBL/GenBank/DDBJ whole genome shotgun (WGS) entry which is preliminary data.</text>
</comment>
<dbReference type="SMART" id="SM00448">
    <property type="entry name" value="REC"/>
    <property type="match status" value="1"/>
</dbReference>
<reference evidence="4 5" key="1">
    <citation type="submission" date="2020-07" db="EMBL/GenBank/DDBJ databases">
        <authorList>
            <person name="Feng X."/>
        </authorList>
    </citation>
    <scope>NUCLEOTIDE SEQUENCE [LARGE SCALE GENOMIC DNA]</scope>
    <source>
        <strain evidence="4 5">JCM31066</strain>
    </source>
</reference>
<dbReference type="GO" id="GO:0003677">
    <property type="term" value="F:DNA binding"/>
    <property type="evidence" value="ECO:0007669"/>
    <property type="project" value="UniProtKB-KW"/>
</dbReference>
<dbReference type="Proteomes" id="UP000546464">
    <property type="component" value="Unassembled WGS sequence"/>
</dbReference>
<name>A0A842HEQ2_9BACT</name>
<dbReference type="AlphaFoldDB" id="A0A842HEQ2"/>
<proteinExistence type="predicted"/>
<feature type="modified residue" description="4-aspartylphosphate" evidence="2">
    <location>
        <position position="54"/>
    </location>
</feature>
<dbReference type="PANTHER" id="PTHR43214">
    <property type="entry name" value="TWO-COMPONENT RESPONSE REGULATOR"/>
    <property type="match status" value="1"/>
</dbReference>
<sequence>MKTAYIIEDEALLRELVQTFISSFTQMEIVGSCGDGAVAMREINEKKPDLILADIRVPAISGLEALYLIKREHPASKVILFTGAATPENVRIARDGQVDGFIEKGEGLEEFQRAIEALSRDECYFSEHVRAILARIGDGD</sequence>
<evidence type="ECO:0000256" key="2">
    <source>
        <dbReference type="PROSITE-ProRule" id="PRU00169"/>
    </source>
</evidence>
<dbReference type="InterPro" id="IPR001789">
    <property type="entry name" value="Sig_transdc_resp-reg_receiver"/>
</dbReference>
<dbReference type="SUPFAM" id="SSF52172">
    <property type="entry name" value="CheY-like"/>
    <property type="match status" value="1"/>
</dbReference>
<evidence type="ECO:0000313" key="5">
    <source>
        <dbReference type="Proteomes" id="UP000546464"/>
    </source>
</evidence>
<accession>A0A842HEQ2</accession>